<proteinExistence type="predicted"/>
<dbReference type="AlphaFoldDB" id="A0AB35WQJ3"/>
<reference evidence="1 2" key="1">
    <citation type="submission" date="2024-01" db="EMBL/GenBank/DDBJ databases">
        <title>Unpublished Manusciprt.</title>
        <authorList>
            <person name="Duman M."/>
            <person name="Valdes E.G."/>
            <person name="Ajmi N."/>
            <person name="Altun S."/>
            <person name="Saticioglu I.B."/>
        </authorList>
    </citation>
    <scope>NUCLEOTIDE SEQUENCE [LARGE SCALE GENOMIC DNA]</scope>
    <source>
        <strain evidence="1 2">120P</strain>
    </source>
</reference>
<accession>A0AB35WQJ3</accession>
<dbReference type="EMBL" id="JAZDQP010000007">
    <property type="protein sequence ID" value="MEE1866966.1"/>
    <property type="molecule type" value="Genomic_DNA"/>
</dbReference>
<sequence>MTRMGRLASAVAVVMMGCAGYENHKADLVQIDLEPVDHNAGEIGYVTMVPRDNDSGRL</sequence>
<evidence type="ECO:0000313" key="2">
    <source>
        <dbReference type="Proteomes" id="UP001307839"/>
    </source>
</evidence>
<dbReference type="RefSeq" id="WP_330079573.1">
    <property type="nucleotide sequence ID" value="NZ_JAZDCU010000006.1"/>
</dbReference>
<gene>
    <name evidence="1" type="ORF">V0R53_11230</name>
</gene>
<dbReference type="PROSITE" id="PS51257">
    <property type="entry name" value="PROKAR_LIPOPROTEIN"/>
    <property type="match status" value="1"/>
</dbReference>
<evidence type="ECO:0000313" key="1">
    <source>
        <dbReference type="EMBL" id="MEE1866966.1"/>
    </source>
</evidence>
<name>A0AB35WQJ3_9PSED</name>
<protein>
    <submittedName>
        <fullName evidence="1">Uncharacterized protein</fullName>
    </submittedName>
</protein>
<keyword evidence="2" id="KW-1185">Reference proteome</keyword>
<organism evidence="1 2">
    <name type="scientific">Pseudomonas auratipiscis</name>
    <dbReference type="NCBI Taxonomy" id="3115853"/>
    <lineage>
        <taxon>Bacteria</taxon>
        <taxon>Pseudomonadati</taxon>
        <taxon>Pseudomonadota</taxon>
        <taxon>Gammaproteobacteria</taxon>
        <taxon>Pseudomonadales</taxon>
        <taxon>Pseudomonadaceae</taxon>
        <taxon>Pseudomonas</taxon>
    </lineage>
</organism>
<dbReference type="Proteomes" id="UP001307839">
    <property type="component" value="Unassembled WGS sequence"/>
</dbReference>
<comment type="caution">
    <text evidence="1">The sequence shown here is derived from an EMBL/GenBank/DDBJ whole genome shotgun (WGS) entry which is preliminary data.</text>
</comment>